<protein>
    <submittedName>
        <fullName evidence="2">Uncharacterized protein</fullName>
    </submittedName>
</protein>
<evidence type="ECO:0000256" key="1">
    <source>
        <dbReference type="SAM" id="Phobius"/>
    </source>
</evidence>
<gene>
    <name evidence="2" type="ORF">SAMN04487977_10368</name>
</gene>
<dbReference type="Proteomes" id="UP000182360">
    <property type="component" value="Unassembled WGS sequence"/>
</dbReference>
<keyword evidence="3" id="KW-1185">Reference proteome</keyword>
<feature type="transmembrane region" description="Helical" evidence="1">
    <location>
        <begin position="33"/>
        <end position="54"/>
    </location>
</feature>
<sequence length="96" mass="10631">MDPHILLFIIKLITGGIVAFLAILLMSKKRTAAWSFMVSGFLLNYAALVYELLIELGVLTATKYNLWGIPVSTLICAVLPALCYIIAFIIMLAKRN</sequence>
<proteinExistence type="predicted"/>
<reference evidence="2 3" key="1">
    <citation type="submission" date="2016-10" db="EMBL/GenBank/DDBJ databases">
        <authorList>
            <person name="de Groot N.N."/>
        </authorList>
    </citation>
    <scope>NUCLEOTIDE SEQUENCE [LARGE SCALE GENOMIC DNA]</scope>
    <source>
        <strain evidence="2 3">B25</strain>
    </source>
</reference>
<feature type="transmembrane region" description="Helical" evidence="1">
    <location>
        <begin position="66"/>
        <end position="93"/>
    </location>
</feature>
<feature type="transmembrane region" description="Helical" evidence="1">
    <location>
        <begin position="6"/>
        <end position="26"/>
    </location>
</feature>
<evidence type="ECO:0000313" key="3">
    <source>
        <dbReference type="Proteomes" id="UP000182360"/>
    </source>
</evidence>
<organism evidence="2 3">
    <name type="scientific">Treponema bryantii</name>
    <dbReference type="NCBI Taxonomy" id="163"/>
    <lineage>
        <taxon>Bacteria</taxon>
        <taxon>Pseudomonadati</taxon>
        <taxon>Spirochaetota</taxon>
        <taxon>Spirochaetia</taxon>
        <taxon>Spirochaetales</taxon>
        <taxon>Treponemataceae</taxon>
        <taxon>Treponema</taxon>
    </lineage>
</organism>
<dbReference type="AlphaFoldDB" id="A0A1H9E941"/>
<dbReference type="EMBL" id="FOFU01000003">
    <property type="protein sequence ID" value="SEQ22102.1"/>
    <property type="molecule type" value="Genomic_DNA"/>
</dbReference>
<keyword evidence="1" id="KW-1133">Transmembrane helix</keyword>
<dbReference type="OrthoDB" id="361273at2"/>
<keyword evidence="1" id="KW-0472">Membrane</keyword>
<dbReference type="STRING" id="163.SAMN04487775_10564"/>
<dbReference type="RefSeq" id="WP_074642110.1">
    <property type="nucleotide sequence ID" value="NZ_AP025286.1"/>
</dbReference>
<accession>A0A1H9E941</accession>
<evidence type="ECO:0000313" key="2">
    <source>
        <dbReference type="EMBL" id="SEQ22102.1"/>
    </source>
</evidence>
<name>A0A1H9E941_9SPIR</name>
<keyword evidence="1" id="KW-0812">Transmembrane</keyword>